<dbReference type="AlphaFoldDB" id="A0A2N3L675"/>
<dbReference type="Proteomes" id="UP000233332">
    <property type="component" value="Unassembled WGS sequence"/>
</dbReference>
<dbReference type="EMBL" id="NXGX01000004">
    <property type="protein sequence ID" value="PKR58353.1"/>
    <property type="molecule type" value="Genomic_DNA"/>
</dbReference>
<accession>A0A2N3L675</accession>
<dbReference type="Pfam" id="PF07366">
    <property type="entry name" value="SnoaL"/>
    <property type="match status" value="1"/>
</dbReference>
<comment type="caution">
    <text evidence="1">The sequence shown here is derived from an EMBL/GenBank/DDBJ whole genome shotgun (WGS) entry which is preliminary data.</text>
</comment>
<dbReference type="SUPFAM" id="SSF54427">
    <property type="entry name" value="NTF2-like"/>
    <property type="match status" value="1"/>
</dbReference>
<dbReference type="Gene3D" id="3.10.450.50">
    <property type="match status" value="1"/>
</dbReference>
<evidence type="ECO:0000313" key="2">
    <source>
        <dbReference type="Proteomes" id="UP000233332"/>
    </source>
</evidence>
<keyword evidence="2" id="KW-1185">Reference proteome</keyword>
<organism evidence="1 2">
    <name type="scientific">Thalassospira lohafexi</name>
    <dbReference type="NCBI Taxonomy" id="744227"/>
    <lineage>
        <taxon>Bacteria</taxon>
        <taxon>Pseudomonadati</taxon>
        <taxon>Pseudomonadota</taxon>
        <taxon>Alphaproteobacteria</taxon>
        <taxon>Rhodospirillales</taxon>
        <taxon>Thalassospiraceae</taxon>
        <taxon>Thalassospira</taxon>
    </lineage>
</organism>
<dbReference type="InterPro" id="IPR032710">
    <property type="entry name" value="NTF2-like_dom_sf"/>
</dbReference>
<dbReference type="GO" id="GO:0030638">
    <property type="term" value="P:polyketide metabolic process"/>
    <property type="evidence" value="ECO:0007669"/>
    <property type="project" value="InterPro"/>
</dbReference>
<dbReference type="RefSeq" id="WP_101302206.1">
    <property type="nucleotide sequence ID" value="NZ_NXGX01000004.1"/>
</dbReference>
<protein>
    <submittedName>
        <fullName evidence="1">Ester cyclase</fullName>
    </submittedName>
</protein>
<dbReference type="PANTHER" id="PTHR38436">
    <property type="entry name" value="POLYKETIDE CYCLASE SNOAL-LIKE DOMAIN"/>
    <property type="match status" value="1"/>
</dbReference>
<gene>
    <name evidence="1" type="ORF">COO92_11455</name>
</gene>
<evidence type="ECO:0000313" key="1">
    <source>
        <dbReference type="EMBL" id="PKR58353.1"/>
    </source>
</evidence>
<dbReference type="InterPro" id="IPR009959">
    <property type="entry name" value="Cyclase_SnoaL-like"/>
</dbReference>
<proteinExistence type="predicted"/>
<sequence>MSNTSQQPKIFGVSDSDRKAIELLYRSFSESADLLDEAVTEDWQDIPLAPGQQPGRDGMKPLINAFRDAFSDLQIIIHEMIGAPGRVAVRAEITGTHRGEWFGVAPTGTSFRMPIHEFHYLENARVTHTWHLEDWLGWFFQVGAFPVGEKDTAQ</sequence>
<dbReference type="PANTHER" id="PTHR38436:SF1">
    <property type="entry name" value="ESTER CYCLASE"/>
    <property type="match status" value="1"/>
</dbReference>
<reference evidence="1 2" key="1">
    <citation type="submission" date="2017-09" db="EMBL/GenBank/DDBJ databases">
        <title>Biodiversity and function of Thalassospira species in the particle-attached aromatic-hydrocarbon-degrading consortia from the surface seawater of the China South Sea.</title>
        <authorList>
            <person name="Dong C."/>
            <person name="Lai Q."/>
            <person name="Shao Z."/>
        </authorList>
    </citation>
    <scope>NUCLEOTIDE SEQUENCE [LARGE SCALE GENOMIC DNA]</scope>
    <source>
        <strain evidence="1 2">139Z-12</strain>
    </source>
</reference>
<name>A0A2N3L675_9PROT</name>